<keyword evidence="2" id="KW-1185">Reference proteome</keyword>
<dbReference type="Gene3D" id="3.90.580.10">
    <property type="entry name" value="Zinc finger, CHC2-type domain"/>
    <property type="match status" value="1"/>
</dbReference>
<accession>A0ABP9LAA8</accession>
<dbReference type="Proteomes" id="UP001501083">
    <property type="component" value="Unassembled WGS sequence"/>
</dbReference>
<evidence type="ECO:0000313" key="2">
    <source>
        <dbReference type="Proteomes" id="UP001501083"/>
    </source>
</evidence>
<organism evidence="1 2">
    <name type="scientific">Lysobacter panacisoli</name>
    <dbReference type="NCBI Taxonomy" id="1255263"/>
    <lineage>
        <taxon>Bacteria</taxon>
        <taxon>Pseudomonadati</taxon>
        <taxon>Pseudomonadota</taxon>
        <taxon>Gammaproteobacteria</taxon>
        <taxon>Lysobacterales</taxon>
        <taxon>Lysobacteraceae</taxon>
        <taxon>Lysobacter</taxon>
    </lineage>
</organism>
<dbReference type="RefSeq" id="WP_158986982.1">
    <property type="nucleotide sequence ID" value="NZ_BAABKY010000002.1"/>
</dbReference>
<gene>
    <name evidence="1" type="ORF">GCM10025759_12100</name>
</gene>
<name>A0ABP9LAA8_9GAMM</name>
<evidence type="ECO:0008006" key="3">
    <source>
        <dbReference type="Google" id="ProtNLM"/>
    </source>
</evidence>
<dbReference type="EMBL" id="BAABKY010000002">
    <property type="protein sequence ID" value="GAA5072309.1"/>
    <property type="molecule type" value="Genomic_DNA"/>
</dbReference>
<sequence length="160" mass="17289">MNASLHATDATAAPLLQRLEGVQKSGTGWRARCPACGGASRKVSVCQADGRVLVHCFGCNDANAVLAAVGLNWANLQPPRHWPQTQEERRRARRSICEAGWSTALSTLALEAAVVLIAARQLSHWQPLNEADDTRLSQAVERIDSAAAALTEPRFWRPAA</sequence>
<proteinExistence type="predicted"/>
<protein>
    <recommendedName>
        <fullName evidence="3">DNA primase</fullName>
    </recommendedName>
</protein>
<dbReference type="InterPro" id="IPR036977">
    <property type="entry name" value="DNA_primase_Znf_CHC2"/>
</dbReference>
<evidence type="ECO:0000313" key="1">
    <source>
        <dbReference type="EMBL" id="GAA5072309.1"/>
    </source>
</evidence>
<dbReference type="SUPFAM" id="SSF57783">
    <property type="entry name" value="Zinc beta-ribbon"/>
    <property type="match status" value="1"/>
</dbReference>
<reference evidence="2" key="1">
    <citation type="journal article" date="2019" name="Int. J. Syst. Evol. Microbiol.">
        <title>The Global Catalogue of Microorganisms (GCM) 10K type strain sequencing project: providing services to taxonomists for standard genome sequencing and annotation.</title>
        <authorList>
            <consortium name="The Broad Institute Genomics Platform"/>
            <consortium name="The Broad Institute Genome Sequencing Center for Infectious Disease"/>
            <person name="Wu L."/>
            <person name="Ma J."/>
        </authorList>
    </citation>
    <scope>NUCLEOTIDE SEQUENCE [LARGE SCALE GENOMIC DNA]</scope>
    <source>
        <strain evidence="2">JCM 19212</strain>
    </source>
</reference>
<comment type="caution">
    <text evidence="1">The sequence shown here is derived from an EMBL/GenBank/DDBJ whole genome shotgun (WGS) entry which is preliminary data.</text>
</comment>